<dbReference type="InterPro" id="IPR012132">
    <property type="entry name" value="GMC_OxRdtase"/>
</dbReference>
<dbReference type="InterPro" id="IPR007867">
    <property type="entry name" value="GMC_OxRtase_C"/>
</dbReference>
<dbReference type="SUPFAM" id="SSF51905">
    <property type="entry name" value="FAD/NAD(P)-binding domain"/>
    <property type="match status" value="2"/>
</dbReference>
<protein>
    <submittedName>
        <fullName evidence="8">SFRICE_020869</fullName>
    </submittedName>
</protein>
<dbReference type="Pfam" id="PF05199">
    <property type="entry name" value="GMC_oxred_C"/>
    <property type="match status" value="2"/>
</dbReference>
<evidence type="ECO:0000313" key="8">
    <source>
        <dbReference type="EMBL" id="SOQ52508.1"/>
    </source>
</evidence>
<dbReference type="PROSITE" id="PS00624">
    <property type="entry name" value="GMC_OXRED_2"/>
    <property type="match status" value="2"/>
</dbReference>
<name>A0A2H1WHH0_SPOFR</name>
<dbReference type="EMBL" id="ODYU01008704">
    <property type="protein sequence ID" value="SOQ52508.1"/>
    <property type="molecule type" value="Genomic_DNA"/>
</dbReference>
<dbReference type="SUPFAM" id="SSF54373">
    <property type="entry name" value="FAD-linked reductases, C-terminal domain"/>
    <property type="match status" value="2"/>
</dbReference>
<organism evidence="8">
    <name type="scientific">Spodoptera frugiperda</name>
    <name type="common">Fall armyworm</name>
    <dbReference type="NCBI Taxonomy" id="7108"/>
    <lineage>
        <taxon>Eukaryota</taxon>
        <taxon>Metazoa</taxon>
        <taxon>Ecdysozoa</taxon>
        <taxon>Arthropoda</taxon>
        <taxon>Hexapoda</taxon>
        <taxon>Insecta</taxon>
        <taxon>Pterygota</taxon>
        <taxon>Neoptera</taxon>
        <taxon>Endopterygota</taxon>
        <taxon>Lepidoptera</taxon>
        <taxon>Glossata</taxon>
        <taxon>Ditrysia</taxon>
        <taxon>Noctuoidea</taxon>
        <taxon>Noctuidae</taxon>
        <taxon>Amphipyrinae</taxon>
        <taxon>Spodoptera</taxon>
    </lineage>
</organism>
<keyword evidence="4 5" id="KW-0274">FAD</keyword>
<feature type="domain" description="Glucose-methanol-choline oxidoreductase N-terminal" evidence="7">
    <location>
        <begin position="902"/>
        <end position="916"/>
    </location>
</feature>
<dbReference type="AlphaFoldDB" id="A0A2H1WHH0"/>
<evidence type="ECO:0000259" key="6">
    <source>
        <dbReference type="PROSITE" id="PS00623"/>
    </source>
</evidence>
<gene>
    <name evidence="8" type="ORF">SFRICE_020869</name>
</gene>
<evidence type="ECO:0000256" key="4">
    <source>
        <dbReference type="ARBA" id="ARBA00022827"/>
    </source>
</evidence>
<dbReference type="GO" id="GO:0050660">
    <property type="term" value="F:flavin adenine dinucleotide binding"/>
    <property type="evidence" value="ECO:0007669"/>
    <property type="project" value="InterPro"/>
</dbReference>
<accession>A0A2H1WHH0</accession>
<feature type="domain" description="Glucose-methanol-choline oxidoreductase N-terminal" evidence="7">
    <location>
        <begin position="314"/>
        <end position="328"/>
    </location>
</feature>
<dbReference type="PANTHER" id="PTHR11552:SF147">
    <property type="entry name" value="CHOLINE DEHYDROGENASE, MITOCHONDRIAL"/>
    <property type="match status" value="1"/>
</dbReference>
<dbReference type="PANTHER" id="PTHR11552">
    <property type="entry name" value="GLUCOSE-METHANOL-CHOLINE GMC OXIDOREDUCTASE"/>
    <property type="match status" value="1"/>
</dbReference>
<dbReference type="InterPro" id="IPR036188">
    <property type="entry name" value="FAD/NAD-bd_sf"/>
</dbReference>
<proteinExistence type="inferred from homology"/>
<dbReference type="GO" id="GO:0016614">
    <property type="term" value="F:oxidoreductase activity, acting on CH-OH group of donors"/>
    <property type="evidence" value="ECO:0007669"/>
    <property type="project" value="InterPro"/>
</dbReference>
<dbReference type="Gene3D" id="3.50.50.60">
    <property type="entry name" value="FAD/NAD(P)-binding domain"/>
    <property type="match status" value="2"/>
</dbReference>
<keyword evidence="3 5" id="KW-0285">Flavoprotein</keyword>
<comment type="similarity">
    <text evidence="2 5">Belongs to the GMC oxidoreductase family.</text>
</comment>
<sequence length="1183" mass="132220">MESYGPMANNTAQAIANIQMIQEAFQTISLLMLTNYMFPKQAVLKDGDEFDFVIAGGGTAGCVLANRLVTANHRVLMLEAGDVQTPDSVLPGTIVYLPKTNRFWNYLAQPDGYTDKCHKEPAMFIPVGNMLGGSSSVNFMIASRGIEHDYHMWATAANDSSWQYKNIVKYFRKSARYAGPISMIPQTSNMNQANRPYMSEEGNIGISQDYSANLDDYIKSFKEMGNKIVKYLGGEQAKGYARGLLTIAEGRRQSTASSYLSPVKDNSNLFVSRRTVVNKVVFDKRKNAIGVRVSIDGGKEIFLKAKKEVIVSAGAIKSPQLLMLSGIGPRNHLKEKNITVVSDLPVGENFQDQQIVTVMHAAKMIEDPGPFNYHLFPASLVLGFRSLKSRSQIPDYATYNIIEERLQYLLQYCGFPFDFQNEICDRSYQQVLGRQLAYSLIVNLYPKSRGKVTLNTTNPDDAPLVETGYFTEEEDMNNMVEYVKDYLPLVNTTYFKKVDGRMVDPLGDKCSMHEYGSDDYWKCYVYCMASSLWNFGGTCAMGSVVDSKLKVYGVQRLRVVDASVMPTVVAGGNYLATVMIAEKASDMINHDYPPMPNNTAQALANIQLIQEGFQTLSLLMLTSYLFPKQAVLKDGDEFDFIIAGGGTAGCVLANRLVTANHRVLVLEAGDDPPYESFLPGAWIYLVKAKSAFNYLGQPDGYTNKCHNQRAMFLPIGKMLGGTSFNNVMIASRGIEHDYQMWATAANDSSWQYKNIVKYIKRSVRHVGPISMNPQISNMELADGPYMGEEGNIGLSQDYSAILDDYIESFKELGQKFVKYLSGKQAKGYARGMLTIAEGYRQSTAFTYLSPVKDNSNLFVSRRTVVNKVVFDNRKNAIGVRVSIDGGKEIFLKAKKEVIVSAGAIKSPQLLMLSGIGPRNHLKEKNITVVSDLPVGENFQDQQAVTVIHAARKIQDPGPFNYHLYRASFMMGFRSLEPCSKIPDYATYNFVQERLDAFLQYCGFPYDFQNDICDRSYRQLMGRQDAYTQIINLYPKSRGKVTLNTTNPDDAPLVETGYFTEEEDMNNMVEYVKDYLPLVNTTYFKKVDGRMVDPVGDKCSMHEYGSDDYWKCYVYCMASSLWNFGGTCAMGSVVDSKLKVYGVQRLRVVDASVMPTVVAGGNYLATVIIAEKASDMINAEYRSD</sequence>
<evidence type="ECO:0000259" key="7">
    <source>
        <dbReference type="PROSITE" id="PS00624"/>
    </source>
</evidence>
<dbReference type="Gene3D" id="3.30.560.10">
    <property type="entry name" value="Glucose Oxidase, domain 3"/>
    <property type="match status" value="2"/>
</dbReference>
<feature type="domain" description="Glucose-methanol-choline oxidoreductase N-terminal" evidence="6">
    <location>
        <begin position="128"/>
        <end position="151"/>
    </location>
</feature>
<dbReference type="InterPro" id="IPR000172">
    <property type="entry name" value="GMC_OxRdtase_N"/>
</dbReference>
<dbReference type="PROSITE" id="PS00623">
    <property type="entry name" value="GMC_OXRED_1"/>
    <property type="match status" value="1"/>
</dbReference>
<evidence type="ECO:0000256" key="3">
    <source>
        <dbReference type="ARBA" id="ARBA00022630"/>
    </source>
</evidence>
<comment type="cofactor">
    <cofactor evidence="1">
        <name>FAD</name>
        <dbReference type="ChEBI" id="CHEBI:57692"/>
    </cofactor>
</comment>
<dbReference type="Pfam" id="PF00732">
    <property type="entry name" value="GMC_oxred_N"/>
    <property type="match status" value="2"/>
</dbReference>
<evidence type="ECO:0000256" key="5">
    <source>
        <dbReference type="RuleBase" id="RU003968"/>
    </source>
</evidence>
<evidence type="ECO:0000256" key="2">
    <source>
        <dbReference type="ARBA" id="ARBA00010790"/>
    </source>
</evidence>
<evidence type="ECO:0000256" key="1">
    <source>
        <dbReference type="ARBA" id="ARBA00001974"/>
    </source>
</evidence>
<reference evidence="8" key="1">
    <citation type="submission" date="2016-07" db="EMBL/GenBank/DDBJ databases">
        <authorList>
            <person name="Bretaudeau A."/>
        </authorList>
    </citation>
    <scope>NUCLEOTIDE SEQUENCE</scope>
    <source>
        <strain evidence="8">Rice</strain>
        <tissue evidence="8">Whole body</tissue>
    </source>
</reference>